<dbReference type="Pfam" id="PF13088">
    <property type="entry name" value="BNR_2"/>
    <property type="match status" value="1"/>
</dbReference>
<name>A0A7S7SKA2_PALFE</name>
<dbReference type="AlphaFoldDB" id="A0A7S7SKA2"/>
<evidence type="ECO:0000313" key="3">
    <source>
        <dbReference type="EMBL" id="QOY86815.1"/>
    </source>
</evidence>
<dbReference type="Gene3D" id="2.120.10.10">
    <property type="match status" value="2"/>
</dbReference>
<dbReference type="SUPFAM" id="SSF50939">
    <property type="entry name" value="Sialidases"/>
    <property type="match status" value="1"/>
</dbReference>
<proteinExistence type="predicted"/>
<gene>
    <name evidence="3" type="ORF">IRI77_29135</name>
</gene>
<feature type="region of interest" description="Disordered" evidence="1">
    <location>
        <begin position="71"/>
        <end position="97"/>
    </location>
</feature>
<dbReference type="InterPro" id="IPR011040">
    <property type="entry name" value="Sialidase"/>
</dbReference>
<evidence type="ECO:0000256" key="1">
    <source>
        <dbReference type="SAM" id="MobiDB-lite"/>
    </source>
</evidence>
<evidence type="ECO:0000313" key="4">
    <source>
        <dbReference type="Proteomes" id="UP000593892"/>
    </source>
</evidence>
<sequence>MLHRRSFLTLPLASCLQGAEDPPWAVSKPDLKVYIPEKPGGADNTNQHFQVVALPDGAFLAIWTQGAGENAPNHRIVSSRSTDHGRTWSTPLEVDGPQPGEARMVGVASWAFPIVAPKLKRVYCVYNKNIGIQDVRPADTGALRIKWSEDGGQTWSREFHDYPVGRTDFSHPDPKIPETWIVYQNPLYAADGRVIAGFTRWASKAADPDPRNWGRNTEVAFLSFDNILREKDPAKLQVTTYPNGPGIRLYAEPEPKKSIIQEPTLHALKDGRMLCVMRTYTGKVYFALSSDGARTWGPPRPLCYEPEGEPILNPIAPCPLYRVGDGRFLLVFFNNDGGPSGPGAWLKNRTPAWYTVGRELPNHPIQPIHFGKPRILVDNRAEPLGTEKRTEIATYTSYFESRGKRYLWYPDRKHYLLGKYITDGMLDACDPGKKS</sequence>
<evidence type="ECO:0000259" key="2">
    <source>
        <dbReference type="Pfam" id="PF13088"/>
    </source>
</evidence>
<dbReference type="EMBL" id="CP063849">
    <property type="protein sequence ID" value="QOY86815.1"/>
    <property type="molecule type" value="Genomic_DNA"/>
</dbReference>
<keyword evidence="4" id="KW-1185">Reference proteome</keyword>
<reference evidence="3 4" key="1">
    <citation type="submission" date="2020-10" db="EMBL/GenBank/DDBJ databases">
        <title>Complete genome sequence of Paludibaculum fermentans P105T, a facultatively anaerobic acidobacterium capable of dissimilatory Fe(III) reduction.</title>
        <authorList>
            <person name="Dedysh S.N."/>
            <person name="Beletsky A.V."/>
            <person name="Kulichevskaya I.S."/>
            <person name="Mardanov A.V."/>
            <person name="Ravin N.V."/>
        </authorList>
    </citation>
    <scope>NUCLEOTIDE SEQUENCE [LARGE SCALE GENOMIC DNA]</scope>
    <source>
        <strain evidence="3 4">P105</strain>
    </source>
</reference>
<feature type="domain" description="Sialidase" evidence="2">
    <location>
        <begin position="57"/>
        <end position="331"/>
    </location>
</feature>
<protein>
    <submittedName>
        <fullName evidence="3">Exo-alpha-sialidase</fullName>
    </submittedName>
</protein>
<dbReference type="KEGG" id="pfer:IRI77_29135"/>
<organism evidence="3 4">
    <name type="scientific">Paludibaculum fermentans</name>
    <dbReference type="NCBI Taxonomy" id="1473598"/>
    <lineage>
        <taxon>Bacteria</taxon>
        <taxon>Pseudomonadati</taxon>
        <taxon>Acidobacteriota</taxon>
        <taxon>Terriglobia</taxon>
        <taxon>Bryobacterales</taxon>
        <taxon>Bryobacteraceae</taxon>
        <taxon>Paludibaculum</taxon>
    </lineage>
</organism>
<dbReference type="RefSeq" id="WP_194448484.1">
    <property type="nucleotide sequence ID" value="NZ_CP063849.1"/>
</dbReference>
<accession>A0A7S7SKA2</accession>
<dbReference type="InterPro" id="IPR036278">
    <property type="entry name" value="Sialidase_sf"/>
</dbReference>
<dbReference type="CDD" id="cd15482">
    <property type="entry name" value="Sialidase_non-viral"/>
    <property type="match status" value="1"/>
</dbReference>
<dbReference type="Proteomes" id="UP000593892">
    <property type="component" value="Chromosome"/>
</dbReference>